<evidence type="ECO:0000313" key="2">
    <source>
        <dbReference type="Proteomes" id="UP000204231"/>
    </source>
</evidence>
<reference evidence="1 2" key="1">
    <citation type="submission" date="2016-08" db="EMBL/GenBank/DDBJ databases">
        <authorList>
            <person name="Acevedo E."/>
            <person name="Azhar M."/>
            <person name="Golebiewska U.P."/>
            <person name="Grzywna D."/>
            <person name="Guardiola R."/>
            <person name="Jackson O."/>
            <person name="John N."/>
            <person name="Kanavatsas C."/>
            <person name="Khan S."/>
            <person name="Leong J."/>
            <person name="Mansilla E."/>
            <person name="Muladjanov Y."/>
            <person name="Nouel J."/>
            <person name="Oh S."/>
            <person name="Oppedisano M."/>
            <person name="Sajid A."/>
            <person name="Samper M."/>
            <person name="Ugbeva O."/>
            <person name="Delesalle V.A."/>
            <person name="Garlena R.A."/>
            <person name="Russell D.A."/>
            <person name="Pope W.H."/>
            <person name="Jacobs-Sera D."/>
            <person name="Hendrix R.W."/>
            <person name="Hatfull G.F."/>
        </authorList>
    </citation>
    <scope>NUCLEOTIDE SEQUENCE [LARGE SCALE GENOMIC DNA]</scope>
</reference>
<sequence>MTDFIAYSEEPLGYDDIVAYQSFDPPTDQIPVVSEAMVDAYLALPWWRRLAVDFGLVDPLTLVT</sequence>
<gene>
    <name evidence="1" type="ORF">SEA_TONENILI_71</name>
</gene>
<organism evidence="1 2">
    <name type="scientific">Mycobacterium phage Tonenili</name>
    <dbReference type="NCBI Taxonomy" id="1891703"/>
    <lineage>
        <taxon>Viruses</taxon>
        <taxon>Duplodnaviria</taxon>
        <taxon>Heunggongvirae</taxon>
        <taxon>Uroviricota</taxon>
        <taxon>Caudoviricetes</taxon>
        <taxon>Ceeclamvirinae</taxon>
        <taxon>Bixzunavirus</taxon>
        <taxon>Bixzunavirus tonenili</taxon>
    </lineage>
</organism>
<name>A0A1C9EH54_9CAUD</name>
<protein>
    <submittedName>
        <fullName evidence="1">Uncharacterized protein</fullName>
    </submittedName>
</protein>
<dbReference type="EMBL" id="KX752698">
    <property type="protein sequence ID" value="AON96822.1"/>
    <property type="molecule type" value="Genomic_DNA"/>
</dbReference>
<evidence type="ECO:0000313" key="1">
    <source>
        <dbReference type="EMBL" id="AON96822.1"/>
    </source>
</evidence>
<accession>A0A1C9EH54</accession>
<dbReference type="GeneID" id="29066469"/>
<dbReference type="Proteomes" id="UP000204231">
    <property type="component" value="Segment"/>
</dbReference>
<proteinExistence type="predicted"/>
<keyword evidence="2" id="KW-1185">Reference proteome</keyword>
<dbReference type="RefSeq" id="YP_009287935.1">
    <property type="nucleotide sequence ID" value="NC_031080.1"/>
</dbReference>
<dbReference type="KEGG" id="vg:29066469"/>